<feature type="signal peptide" evidence="1">
    <location>
        <begin position="1"/>
        <end position="20"/>
    </location>
</feature>
<protein>
    <recommendedName>
        <fullName evidence="4">Secreted protein</fullName>
    </recommendedName>
</protein>
<evidence type="ECO:0000313" key="3">
    <source>
        <dbReference type="Proteomes" id="UP000237105"/>
    </source>
</evidence>
<name>A0A2P5DCJ2_PARAD</name>
<reference evidence="3" key="1">
    <citation type="submission" date="2016-06" db="EMBL/GenBank/DDBJ databases">
        <title>Parallel loss of symbiosis genes in relatives of nitrogen-fixing non-legume Parasponia.</title>
        <authorList>
            <person name="Van Velzen R."/>
            <person name="Holmer R."/>
            <person name="Bu F."/>
            <person name="Rutten L."/>
            <person name="Van Zeijl A."/>
            <person name="Liu W."/>
            <person name="Santuari L."/>
            <person name="Cao Q."/>
            <person name="Sharma T."/>
            <person name="Shen D."/>
            <person name="Roswanjaya Y."/>
            <person name="Wardhani T."/>
            <person name="Kalhor M.S."/>
            <person name="Jansen J."/>
            <person name="Van den Hoogen J."/>
            <person name="Gungor B."/>
            <person name="Hartog M."/>
            <person name="Hontelez J."/>
            <person name="Verver J."/>
            <person name="Yang W.-C."/>
            <person name="Schijlen E."/>
            <person name="Repin R."/>
            <person name="Schilthuizen M."/>
            <person name="Schranz E."/>
            <person name="Heidstra R."/>
            <person name="Miyata K."/>
            <person name="Fedorova E."/>
            <person name="Kohlen W."/>
            <person name="Bisseling T."/>
            <person name="Smit S."/>
            <person name="Geurts R."/>
        </authorList>
    </citation>
    <scope>NUCLEOTIDE SEQUENCE [LARGE SCALE GENOMIC DNA]</scope>
    <source>
        <strain evidence="3">cv. WU1-14</strain>
    </source>
</reference>
<gene>
    <name evidence="2" type="ORF">PanWU01x14_077150</name>
</gene>
<evidence type="ECO:0000256" key="1">
    <source>
        <dbReference type="SAM" id="SignalP"/>
    </source>
</evidence>
<evidence type="ECO:0000313" key="2">
    <source>
        <dbReference type="EMBL" id="PON71005.1"/>
    </source>
</evidence>
<dbReference type="AlphaFoldDB" id="A0A2P5DCJ2"/>
<dbReference type="Proteomes" id="UP000237105">
    <property type="component" value="Unassembled WGS sequence"/>
</dbReference>
<feature type="chain" id="PRO_5015163727" description="Secreted protein" evidence="1">
    <location>
        <begin position="21"/>
        <end position="99"/>
    </location>
</feature>
<accession>A0A2P5DCJ2</accession>
<comment type="caution">
    <text evidence="2">The sequence shown here is derived from an EMBL/GenBank/DDBJ whole genome shotgun (WGS) entry which is preliminary data.</text>
</comment>
<dbReference type="EMBL" id="JXTB01000047">
    <property type="protein sequence ID" value="PON71005.1"/>
    <property type="molecule type" value="Genomic_DNA"/>
</dbReference>
<sequence length="99" mass="11296">MNRAYLQCVIFCVFQRSCAGFSCSLHGDLLFLENHVGMLKFHHLEREREREREQLGGTKNLSKVVSPSECGFSIANHYSSTLFSFGLGIVLRFDSLFKC</sequence>
<keyword evidence="3" id="KW-1185">Reference proteome</keyword>
<feature type="non-terminal residue" evidence="2">
    <location>
        <position position="99"/>
    </location>
</feature>
<keyword evidence="1" id="KW-0732">Signal</keyword>
<dbReference type="OrthoDB" id="10297716at2759"/>
<organism evidence="2 3">
    <name type="scientific">Parasponia andersonii</name>
    <name type="common">Sponia andersonii</name>
    <dbReference type="NCBI Taxonomy" id="3476"/>
    <lineage>
        <taxon>Eukaryota</taxon>
        <taxon>Viridiplantae</taxon>
        <taxon>Streptophyta</taxon>
        <taxon>Embryophyta</taxon>
        <taxon>Tracheophyta</taxon>
        <taxon>Spermatophyta</taxon>
        <taxon>Magnoliopsida</taxon>
        <taxon>eudicotyledons</taxon>
        <taxon>Gunneridae</taxon>
        <taxon>Pentapetalae</taxon>
        <taxon>rosids</taxon>
        <taxon>fabids</taxon>
        <taxon>Rosales</taxon>
        <taxon>Cannabaceae</taxon>
        <taxon>Parasponia</taxon>
    </lineage>
</organism>
<proteinExistence type="predicted"/>
<evidence type="ECO:0008006" key="4">
    <source>
        <dbReference type="Google" id="ProtNLM"/>
    </source>
</evidence>